<protein>
    <submittedName>
        <fullName evidence="1">Uncharacterized protein</fullName>
    </submittedName>
</protein>
<dbReference type="STRING" id="1469144.LI90_2858"/>
<evidence type="ECO:0000313" key="1">
    <source>
        <dbReference type="EMBL" id="KWX01826.1"/>
    </source>
</evidence>
<keyword evidence="2" id="KW-1185">Reference proteome</keyword>
<dbReference type="Proteomes" id="UP000070188">
    <property type="component" value="Unassembled WGS sequence"/>
</dbReference>
<name>A0A132MVR7_9ACTN</name>
<dbReference type="Pfam" id="PF09661">
    <property type="entry name" value="DUF2398"/>
    <property type="match status" value="1"/>
</dbReference>
<comment type="caution">
    <text evidence="1">The sequence shown here is derived from an EMBL/GenBank/DDBJ whole genome shotgun (WGS) entry which is preliminary data.</text>
</comment>
<evidence type="ECO:0000313" key="2">
    <source>
        <dbReference type="Proteomes" id="UP000070188"/>
    </source>
</evidence>
<organism evidence="1 2">
    <name type="scientific">Carbonactinospora thermoautotrophica</name>
    <dbReference type="NCBI Taxonomy" id="1469144"/>
    <lineage>
        <taxon>Bacteria</taxon>
        <taxon>Bacillati</taxon>
        <taxon>Actinomycetota</taxon>
        <taxon>Actinomycetes</taxon>
        <taxon>Kitasatosporales</taxon>
        <taxon>Carbonactinosporaceae</taxon>
        <taxon>Carbonactinospora</taxon>
    </lineage>
</organism>
<dbReference type="InterPro" id="IPR013494">
    <property type="entry name" value="CHP02678"/>
</dbReference>
<dbReference type="PATRIC" id="fig|1469144.10.peg.3090"/>
<proteinExistence type="predicted"/>
<dbReference type="RefSeq" id="WP_066888545.1">
    <property type="nucleotide sequence ID" value="NZ_JYIJ01000018.1"/>
</dbReference>
<dbReference type="AlphaFoldDB" id="A0A132MVR7"/>
<reference evidence="2" key="1">
    <citation type="submission" date="2015-04" db="EMBL/GenBank/DDBJ databases">
        <title>Physiological reanalysis, assessment of diazotrophy, and genome sequences of multiple isolates of Streptomyces thermoautotrophicus.</title>
        <authorList>
            <person name="MacKellar D.C."/>
            <person name="Lieber L."/>
            <person name="Norman J."/>
            <person name="Bolger A."/>
            <person name="Tobin C."/>
            <person name="Murray J.W."/>
            <person name="Chang R."/>
            <person name="Ford T."/>
            <person name="Nguyen P.Q."/>
            <person name="Woodward J."/>
            <person name="Permingeat H."/>
            <person name="Joshi N.S."/>
            <person name="Silver P.A."/>
            <person name="Usadel B."/>
            <person name="Rutherford A.W."/>
            <person name="Friesen M."/>
            <person name="Prell J."/>
        </authorList>
    </citation>
    <scope>NUCLEOTIDE SEQUENCE [LARGE SCALE GENOMIC DNA]</scope>
    <source>
        <strain evidence="2">H1</strain>
    </source>
</reference>
<accession>A0A132MVR7</accession>
<sequence>MLVSADGPVPEEKLIAWITERLERFPAWAKTYQSEGGPARLTQEAVGLLCAFGLAERTTEGVRARPAAARYAVRPEPSGGAR</sequence>
<gene>
    <name evidence="1" type="ORF">LI90_2858</name>
</gene>
<dbReference type="EMBL" id="LAXD01000001">
    <property type="protein sequence ID" value="KWX01826.1"/>
    <property type="molecule type" value="Genomic_DNA"/>
</dbReference>